<evidence type="ECO:0000313" key="3">
    <source>
        <dbReference type="Proteomes" id="UP000265703"/>
    </source>
</evidence>
<sequence length="151" mass="17372">MNIFLAFIILISETRNPKFNKWFKNYLKPVAIITVFSSGDVKLLHIFDSNYGGFKIFSAPFSSLALKLIFWGGFLNTIVEDLPQLIIQILFATYYPNSYDITAFFTLITSILVLLVSIIECSYHLFINNKNQNQVEIKPEYNEIDTIEVGK</sequence>
<reference evidence="2 3" key="1">
    <citation type="submission" date="2018-06" db="EMBL/GenBank/DDBJ databases">
        <title>Comparative genomics reveals the genomic features of Rhizophagus irregularis, R. cerebriforme, R. diaphanum and Gigaspora rosea, and their symbiotic lifestyle signature.</title>
        <authorList>
            <person name="Morin E."/>
            <person name="San Clemente H."/>
            <person name="Chen E.C.H."/>
            <person name="De La Providencia I."/>
            <person name="Hainaut M."/>
            <person name="Kuo A."/>
            <person name="Kohler A."/>
            <person name="Murat C."/>
            <person name="Tang N."/>
            <person name="Roy S."/>
            <person name="Loubradou J."/>
            <person name="Henrissat B."/>
            <person name="Grigoriev I.V."/>
            <person name="Corradi N."/>
            <person name="Roux C."/>
            <person name="Martin F.M."/>
        </authorList>
    </citation>
    <scope>NUCLEOTIDE SEQUENCE [LARGE SCALE GENOMIC DNA]</scope>
    <source>
        <strain evidence="2 3">DAOM 227022</strain>
    </source>
</reference>
<protein>
    <submittedName>
        <fullName evidence="2">Uncharacterized protein</fullName>
    </submittedName>
</protein>
<organism evidence="2 3">
    <name type="scientific">Glomus cerebriforme</name>
    <dbReference type="NCBI Taxonomy" id="658196"/>
    <lineage>
        <taxon>Eukaryota</taxon>
        <taxon>Fungi</taxon>
        <taxon>Fungi incertae sedis</taxon>
        <taxon>Mucoromycota</taxon>
        <taxon>Glomeromycotina</taxon>
        <taxon>Glomeromycetes</taxon>
        <taxon>Glomerales</taxon>
        <taxon>Glomeraceae</taxon>
        <taxon>Glomus</taxon>
    </lineage>
</organism>
<proteinExistence type="predicted"/>
<keyword evidence="1" id="KW-0472">Membrane</keyword>
<feature type="transmembrane region" description="Helical" evidence="1">
    <location>
        <begin position="101"/>
        <end position="126"/>
    </location>
</feature>
<dbReference type="AlphaFoldDB" id="A0A397TV72"/>
<accession>A0A397TV72</accession>
<dbReference type="OrthoDB" id="2152535at2759"/>
<dbReference type="Proteomes" id="UP000265703">
    <property type="component" value="Unassembled WGS sequence"/>
</dbReference>
<keyword evidence="3" id="KW-1185">Reference proteome</keyword>
<keyword evidence="1" id="KW-0812">Transmembrane</keyword>
<comment type="caution">
    <text evidence="2">The sequence shown here is derived from an EMBL/GenBank/DDBJ whole genome shotgun (WGS) entry which is preliminary data.</text>
</comment>
<dbReference type="STRING" id="658196.A0A397TV72"/>
<dbReference type="EMBL" id="QKYT01000011">
    <property type="protein sequence ID" value="RIA98784.1"/>
    <property type="molecule type" value="Genomic_DNA"/>
</dbReference>
<evidence type="ECO:0000256" key="1">
    <source>
        <dbReference type="SAM" id="Phobius"/>
    </source>
</evidence>
<gene>
    <name evidence="2" type="ORF">C1645_812263</name>
</gene>
<name>A0A397TV72_9GLOM</name>
<evidence type="ECO:0000313" key="2">
    <source>
        <dbReference type="EMBL" id="RIA98784.1"/>
    </source>
</evidence>
<keyword evidence="1" id="KW-1133">Transmembrane helix</keyword>